<dbReference type="InterPro" id="IPR053951">
    <property type="entry name" value="K_trans_N"/>
</dbReference>
<feature type="transmembrane region" description="Helical" evidence="3">
    <location>
        <begin position="335"/>
        <end position="357"/>
    </location>
</feature>
<keyword evidence="3" id="KW-1133">Transmembrane helix</keyword>
<dbReference type="Proteomes" id="UP001291687">
    <property type="component" value="Unassembled WGS sequence"/>
</dbReference>
<dbReference type="Pfam" id="PF02705">
    <property type="entry name" value="K_trans"/>
    <property type="match status" value="1"/>
</dbReference>
<keyword evidence="3" id="KW-0472">Membrane</keyword>
<dbReference type="RefSeq" id="WP_322777623.1">
    <property type="nucleotide sequence ID" value="NZ_JARJFB010000224.1"/>
</dbReference>
<keyword evidence="2" id="KW-1003">Cell membrane</keyword>
<feature type="transmembrane region" description="Helical" evidence="3">
    <location>
        <begin position="416"/>
        <end position="434"/>
    </location>
</feature>
<feature type="transmembrane region" description="Helical" evidence="3">
    <location>
        <begin position="392"/>
        <end position="410"/>
    </location>
</feature>
<keyword evidence="3" id="KW-0812">Transmembrane</keyword>
<feature type="transmembrane region" description="Helical" evidence="3">
    <location>
        <begin position="102"/>
        <end position="127"/>
    </location>
</feature>
<gene>
    <name evidence="5" type="ORF">Megvenef_01689</name>
</gene>
<feature type="transmembrane region" description="Helical" evidence="3">
    <location>
        <begin position="363"/>
        <end position="385"/>
    </location>
</feature>
<dbReference type="EMBL" id="JARJFB010000224">
    <property type="protein sequence ID" value="MEA0971705.1"/>
    <property type="molecule type" value="Genomic_DNA"/>
</dbReference>
<evidence type="ECO:0000313" key="5">
    <source>
        <dbReference type="EMBL" id="MEA0971705.1"/>
    </source>
</evidence>
<feature type="transmembrane region" description="Helical" evidence="3">
    <location>
        <begin position="45"/>
        <end position="69"/>
    </location>
</feature>
<evidence type="ECO:0000256" key="2">
    <source>
        <dbReference type="ARBA" id="ARBA00022519"/>
    </source>
</evidence>
<feature type="transmembrane region" description="Helical" evidence="3">
    <location>
        <begin position="200"/>
        <end position="224"/>
    </location>
</feature>
<keyword evidence="2" id="KW-0997">Cell inner membrane</keyword>
<evidence type="ECO:0000256" key="3">
    <source>
        <dbReference type="SAM" id="Phobius"/>
    </source>
</evidence>
<organism evidence="5 6">
    <name type="scientific">Candidatus Megaera venefica</name>
    <dbReference type="NCBI Taxonomy" id="2055910"/>
    <lineage>
        <taxon>Bacteria</taxon>
        <taxon>Pseudomonadati</taxon>
        <taxon>Pseudomonadota</taxon>
        <taxon>Alphaproteobacteria</taxon>
        <taxon>Rickettsiales</taxon>
        <taxon>Rickettsiaceae</taxon>
        <taxon>Candidatus Megaera</taxon>
    </lineage>
</organism>
<feature type="transmembrane region" description="Helical" evidence="3">
    <location>
        <begin position="133"/>
        <end position="154"/>
    </location>
</feature>
<dbReference type="InterPro" id="IPR003855">
    <property type="entry name" value="K+_transporter"/>
</dbReference>
<feature type="domain" description="K+ potassium transporter integral membrane" evidence="4">
    <location>
        <begin position="12"/>
        <end position="435"/>
    </location>
</feature>
<sequence length="441" mass="48747">MKKTLGSSRLLLLSTIGIVYGDIGTSPLYALKSSFIIGGLEATPSNVLGLISLFIWILFLVVTVKYIYLVMNIDKDEERGGILALSFLCSTIKHSHYKTISIVLGMLGAALLFGDGVITPAISVLSALEGLNIVYLGIQKYIILLSIGVLTLLFGFQQIGSNKLGFFFGPIMIIWFLTLACLGIYNIIAEPMILKALNPYFIIYFIFDNGWAAFKALSGVFLVVTGAEALYADRGHFGNIPIKQTWYFLVFPSLILNYLGQGSLLLRSPELVFDPFYHLIPSAGLYPLIILATMATIIASQAMISGVFSLSWQAITLGYLPKLKVVHLSNNPGQVYVPIVNKILYILTVIAILYFQTSYQLSFAYGLSVSGVMLITTILFSILLLNRKTSNILKIIIISLIVFLDSTFVLTNIIKIFEGAWYTLLITGVMYYIMQKKEFSS</sequence>
<evidence type="ECO:0000313" key="6">
    <source>
        <dbReference type="Proteomes" id="UP001291687"/>
    </source>
</evidence>
<dbReference type="PANTHER" id="PTHR30540:SF79">
    <property type="entry name" value="LOW AFFINITY POTASSIUM TRANSPORT SYSTEM PROTEIN KUP"/>
    <property type="match status" value="1"/>
</dbReference>
<name>A0ABU5NEX1_9RICK</name>
<dbReference type="PANTHER" id="PTHR30540">
    <property type="entry name" value="OSMOTIC STRESS POTASSIUM TRANSPORTER"/>
    <property type="match status" value="1"/>
</dbReference>
<feature type="transmembrane region" description="Helical" evidence="3">
    <location>
        <begin position="286"/>
        <end position="315"/>
    </location>
</feature>
<comment type="similarity">
    <text evidence="1">Belongs to the HAK/KUP transporter (TC 2.A.72) family.</text>
</comment>
<evidence type="ECO:0000259" key="4">
    <source>
        <dbReference type="Pfam" id="PF02705"/>
    </source>
</evidence>
<evidence type="ECO:0000256" key="1">
    <source>
        <dbReference type="ARBA" id="ARBA00007019"/>
    </source>
</evidence>
<keyword evidence="6" id="KW-1185">Reference proteome</keyword>
<comment type="caution">
    <text evidence="5">The sequence shown here is derived from an EMBL/GenBank/DDBJ whole genome shotgun (WGS) entry which is preliminary data.</text>
</comment>
<protein>
    <submittedName>
        <fullName evidence="5">Kup-like potassium transporter N-terminal domain protein</fullName>
    </submittedName>
</protein>
<reference evidence="5 6" key="1">
    <citation type="submission" date="2023-03" db="EMBL/GenBank/DDBJ databases">
        <title>Host association and intracellularity evolved multiple times independently in the Rickettsiales.</title>
        <authorList>
            <person name="Castelli M."/>
            <person name="Nardi T."/>
            <person name="Gammuto L."/>
            <person name="Bellinzona G."/>
            <person name="Sabaneyeva E."/>
            <person name="Potekhin A."/>
            <person name="Serra V."/>
            <person name="Petroni G."/>
            <person name="Sassera D."/>
        </authorList>
    </citation>
    <scope>NUCLEOTIDE SEQUENCE [LARGE SCALE GENOMIC DNA]</scope>
    <source>
        <strain evidence="5 6">Sr 2-6</strain>
    </source>
</reference>
<feature type="transmembrane region" description="Helical" evidence="3">
    <location>
        <begin position="166"/>
        <end position="188"/>
    </location>
</feature>
<proteinExistence type="inferred from homology"/>
<accession>A0ABU5NEX1</accession>
<feature type="transmembrane region" description="Helical" evidence="3">
    <location>
        <begin position="245"/>
        <end position="266"/>
    </location>
</feature>